<evidence type="ECO:0000256" key="7">
    <source>
        <dbReference type="ARBA" id="ARBA00022801"/>
    </source>
</evidence>
<feature type="transmembrane region" description="Helical" evidence="16">
    <location>
        <begin position="620"/>
        <end position="639"/>
    </location>
</feature>
<dbReference type="InterPro" id="IPR007484">
    <property type="entry name" value="Peptidase_M28"/>
</dbReference>
<feature type="transmembrane region" description="Helical" evidence="16">
    <location>
        <begin position="414"/>
        <end position="436"/>
    </location>
</feature>
<dbReference type="SUPFAM" id="SSF53187">
    <property type="entry name" value="Zn-dependent exopeptidases"/>
    <property type="match status" value="1"/>
</dbReference>
<dbReference type="STRING" id="5217.A0A4Q1BEK0"/>
<dbReference type="FunFam" id="3.40.630.10:FF:000008">
    <property type="entry name" value="Endoplasmic reticulum metallopeptidase 1"/>
    <property type="match status" value="1"/>
</dbReference>
<feature type="transmembrane region" description="Helical" evidence="16">
    <location>
        <begin position="378"/>
        <end position="402"/>
    </location>
</feature>
<evidence type="ECO:0000256" key="15">
    <source>
        <dbReference type="SAM" id="MobiDB-lite"/>
    </source>
</evidence>
<dbReference type="GO" id="GO:0046872">
    <property type="term" value="F:metal ion binding"/>
    <property type="evidence" value="ECO:0007669"/>
    <property type="project" value="UniProtKB-KW"/>
</dbReference>
<comment type="similarity">
    <text evidence="3 14">Belongs to the peptidase M28 family.</text>
</comment>
<comment type="subcellular location">
    <subcellularLocation>
        <location evidence="2">Endoplasmic reticulum membrane</location>
        <topology evidence="2">Multi-pass membrane protein</topology>
    </subcellularLocation>
</comment>
<evidence type="ECO:0000256" key="1">
    <source>
        <dbReference type="ARBA" id="ARBA00001947"/>
    </source>
</evidence>
<evidence type="ECO:0000256" key="14">
    <source>
        <dbReference type="RuleBase" id="RU361240"/>
    </source>
</evidence>
<dbReference type="InterPro" id="IPR048024">
    <property type="entry name" value="Fxna-like_M28_dom"/>
</dbReference>
<dbReference type="PANTHER" id="PTHR12147">
    <property type="entry name" value="METALLOPEPTIDASE M28 FAMILY MEMBER"/>
    <property type="match status" value="1"/>
</dbReference>
<proteinExistence type="inferred from homology"/>
<evidence type="ECO:0000313" key="19">
    <source>
        <dbReference type="EMBL" id="RXK35585.1"/>
    </source>
</evidence>
<dbReference type="GO" id="GO:0008235">
    <property type="term" value="F:metalloexopeptidase activity"/>
    <property type="evidence" value="ECO:0007669"/>
    <property type="project" value="InterPro"/>
</dbReference>
<protein>
    <recommendedName>
        <fullName evidence="14">Peptide hydrolase</fullName>
        <ecNumber evidence="14">3.4.-.-</ecNumber>
    </recommendedName>
</protein>
<evidence type="ECO:0000256" key="8">
    <source>
        <dbReference type="ARBA" id="ARBA00022824"/>
    </source>
</evidence>
<dbReference type="Proteomes" id="UP000289152">
    <property type="component" value="Unassembled WGS sequence"/>
</dbReference>
<dbReference type="CDD" id="cd03875">
    <property type="entry name" value="M28_Fxna_like"/>
    <property type="match status" value="1"/>
</dbReference>
<keyword evidence="10 16" id="KW-1133">Transmembrane helix</keyword>
<keyword evidence="13" id="KW-0325">Glycoprotein</keyword>
<dbReference type="InterPro" id="IPR053974">
    <property type="entry name" value="ERMP1_1-A_TM"/>
</dbReference>
<comment type="cofactor">
    <cofactor evidence="1">
        <name>Zn(2+)</name>
        <dbReference type="ChEBI" id="CHEBI:29105"/>
    </cofactor>
</comment>
<feature type="transmembrane region" description="Helical" evidence="16">
    <location>
        <begin position="514"/>
        <end position="532"/>
    </location>
</feature>
<evidence type="ECO:0000256" key="9">
    <source>
        <dbReference type="ARBA" id="ARBA00022833"/>
    </source>
</evidence>
<accession>A0A4Q1BEK0</accession>
<dbReference type="Gene3D" id="3.40.630.10">
    <property type="entry name" value="Zn peptidases"/>
    <property type="match status" value="1"/>
</dbReference>
<evidence type="ECO:0000256" key="5">
    <source>
        <dbReference type="ARBA" id="ARBA00022692"/>
    </source>
</evidence>
<dbReference type="EMBL" id="SDIL01000130">
    <property type="protein sequence ID" value="RXK35585.1"/>
    <property type="molecule type" value="Genomic_DNA"/>
</dbReference>
<dbReference type="PANTHER" id="PTHR12147:SF22">
    <property type="entry name" value="ENDOPLASMIC RETICULUM METALLOPEPTIDASE 1"/>
    <property type="match status" value="1"/>
</dbReference>
<dbReference type="EC" id="3.4.-.-" evidence="14"/>
<keyword evidence="9 14" id="KW-0862">Zinc</keyword>
<evidence type="ECO:0000256" key="11">
    <source>
        <dbReference type="ARBA" id="ARBA00023049"/>
    </source>
</evidence>
<keyword evidence="11" id="KW-0482">Metalloprotease</keyword>
<feature type="transmembrane region" description="Helical" evidence="16">
    <location>
        <begin position="544"/>
        <end position="567"/>
    </location>
</feature>
<sequence length="865" mass="96325">MSSPSHKSKSRTRKTTKRTPYGSTTSEESTGAWRWWIILPVVTILPYLFSKAHYNLPDPVLPYDPSGLPQVSEHLVMGHIAALEQIGYRIVGTQEALDGEKYVLDQVKILEGNCNDGGVLKCEVWVQKGSGFHEFELLDHEILKVYKGITNIILRITSLFPPSGPRDPEAKDAILLGSHIDSTLPSPGAADDGMGVGVMLDVARVLVERNAPFDNSIIFLWNGGEETLQDGSHLYSTQHETRHSVKAMINLEAAGTTGGALLFQATSAELIEAYSRAPHPRGTVIAADVFASGIILSDTDFGQFEQYLNVPGLDMATVGHSYFYHTRHDSIVNIETGAAQHFADNIIAIVDYLLSPNSPLPHTLSPPHTVYLSLYDRFFFHCTMPTAGIVYFTMATMVLAVIIVDLRQSAIRPFLIALIGTPVGLIAGLIPAILLALSLSSIGKGQLWFRHEHLSLVLYCPIAYLGSLLCQYFLSTFLPPSQRHRMESATYHAQLVWYTTLMLLIHNLGIRSAYIFTFLVTPQLLATSWKMFRQLINPKGARELGAIGGYVLPLAVLMFLCVEAITSTLDIFTPLSGRMGKDAPAEIIIATISASCGLVFFPPVVPLFHRLPRKQQRRTIMGLTVLTLGVIGFMTSPMWGPYDKMHPKRGAVQYTHNHTDHTNTLHLAYMDRGYSNFHIALHDQFAPESNMTHTSLTPYDPDWDVLYPVSTFLDTYRFEIPGEEFSWPDLRWSMKEVSRTEDERRVQLTFDFTGLLWPTIAFEAEILDWNFEFPPPKGIKRHHFKIATSLDDAIVELELGIPLEKVIMDWSAIDMNQMVPNTAPRLGPDMPASKLLTEIDSWAQNAFSGSIDLLMFGAVVGSIEV</sequence>
<name>A0A4Q1BEK0_TREME</name>
<feature type="domain" description="Peptidase M28" evidence="17">
    <location>
        <begin position="169"/>
        <end position="349"/>
    </location>
</feature>
<keyword evidence="5 16" id="KW-0812">Transmembrane</keyword>
<evidence type="ECO:0000313" key="20">
    <source>
        <dbReference type="Proteomes" id="UP000289152"/>
    </source>
</evidence>
<keyword evidence="8" id="KW-0256">Endoplasmic reticulum</keyword>
<dbReference type="Pfam" id="PF04389">
    <property type="entry name" value="Peptidase_M28"/>
    <property type="match status" value="1"/>
</dbReference>
<evidence type="ECO:0000256" key="13">
    <source>
        <dbReference type="ARBA" id="ARBA00023180"/>
    </source>
</evidence>
<keyword evidence="12 16" id="KW-0472">Membrane</keyword>
<dbReference type="OrthoDB" id="76293at2759"/>
<keyword evidence="6 14" id="KW-0479">Metal-binding</keyword>
<evidence type="ECO:0000256" key="10">
    <source>
        <dbReference type="ARBA" id="ARBA00022989"/>
    </source>
</evidence>
<evidence type="ECO:0000256" key="16">
    <source>
        <dbReference type="SAM" id="Phobius"/>
    </source>
</evidence>
<evidence type="ECO:0000256" key="2">
    <source>
        <dbReference type="ARBA" id="ARBA00004477"/>
    </source>
</evidence>
<evidence type="ECO:0000259" key="17">
    <source>
        <dbReference type="Pfam" id="PF04389"/>
    </source>
</evidence>
<keyword evidence="7 14" id="KW-0378">Hydrolase</keyword>
<evidence type="ECO:0000256" key="4">
    <source>
        <dbReference type="ARBA" id="ARBA00022670"/>
    </source>
</evidence>
<gene>
    <name evidence="19" type="ORF">M231_07171</name>
</gene>
<dbReference type="InParanoid" id="A0A4Q1BEK0"/>
<evidence type="ECO:0000256" key="6">
    <source>
        <dbReference type="ARBA" id="ARBA00022723"/>
    </source>
</evidence>
<evidence type="ECO:0000259" key="18">
    <source>
        <dbReference type="Pfam" id="PF22249"/>
    </source>
</evidence>
<feature type="transmembrane region" description="Helical" evidence="16">
    <location>
        <begin position="490"/>
        <end position="508"/>
    </location>
</feature>
<dbReference type="AlphaFoldDB" id="A0A4Q1BEK0"/>
<dbReference type="GO" id="GO:0005789">
    <property type="term" value="C:endoplasmic reticulum membrane"/>
    <property type="evidence" value="ECO:0007669"/>
    <property type="project" value="UniProtKB-SubCell"/>
</dbReference>
<keyword evidence="4 14" id="KW-0645">Protease</keyword>
<dbReference type="InterPro" id="IPR045175">
    <property type="entry name" value="M28_fam"/>
</dbReference>
<feature type="compositionally biased region" description="Basic residues" evidence="15">
    <location>
        <begin position="1"/>
        <end position="17"/>
    </location>
</feature>
<feature type="transmembrane region" description="Helical" evidence="16">
    <location>
        <begin position="587"/>
        <end position="608"/>
    </location>
</feature>
<dbReference type="GO" id="GO:0006508">
    <property type="term" value="P:proteolysis"/>
    <property type="evidence" value="ECO:0007669"/>
    <property type="project" value="UniProtKB-KW"/>
</dbReference>
<evidence type="ECO:0000256" key="3">
    <source>
        <dbReference type="ARBA" id="ARBA00010918"/>
    </source>
</evidence>
<feature type="transmembrane region" description="Helical" evidence="16">
    <location>
        <begin position="456"/>
        <end position="478"/>
    </location>
</feature>
<comment type="caution">
    <text evidence="19">The sequence shown here is derived from an EMBL/GenBank/DDBJ whole genome shotgun (WGS) entry which is preliminary data.</text>
</comment>
<dbReference type="FunCoup" id="A0A4Q1BEK0">
    <property type="interactions" value="33"/>
</dbReference>
<organism evidence="19 20">
    <name type="scientific">Tremella mesenterica</name>
    <name type="common">Jelly fungus</name>
    <dbReference type="NCBI Taxonomy" id="5217"/>
    <lineage>
        <taxon>Eukaryota</taxon>
        <taxon>Fungi</taxon>
        <taxon>Dikarya</taxon>
        <taxon>Basidiomycota</taxon>
        <taxon>Agaricomycotina</taxon>
        <taxon>Tremellomycetes</taxon>
        <taxon>Tremellales</taxon>
        <taxon>Tremellaceae</taxon>
        <taxon>Tremella</taxon>
    </lineage>
</organism>
<evidence type="ECO:0000256" key="12">
    <source>
        <dbReference type="ARBA" id="ARBA00023136"/>
    </source>
</evidence>
<keyword evidence="20" id="KW-1185">Reference proteome</keyword>
<reference evidence="19 20" key="1">
    <citation type="submission" date="2016-06" db="EMBL/GenBank/DDBJ databases">
        <title>Evolution of pathogenesis and genome organization in the Tremellales.</title>
        <authorList>
            <person name="Cuomo C."/>
            <person name="Litvintseva A."/>
            <person name="Heitman J."/>
            <person name="Chen Y."/>
            <person name="Sun S."/>
            <person name="Springer D."/>
            <person name="Dromer F."/>
            <person name="Young S."/>
            <person name="Zeng Q."/>
            <person name="Chapman S."/>
            <person name="Gujja S."/>
            <person name="Saif S."/>
            <person name="Birren B."/>
        </authorList>
    </citation>
    <scope>NUCLEOTIDE SEQUENCE [LARGE SCALE GENOMIC DNA]</scope>
    <source>
        <strain evidence="19 20">ATCC 28783</strain>
    </source>
</reference>
<feature type="region of interest" description="Disordered" evidence="15">
    <location>
        <begin position="1"/>
        <end position="27"/>
    </location>
</feature>
<dbReference type="VEuPathDB" id="FungiDB:TREMEDRAFT_70376"/>
<feature type="domain" description="Endoplasmic reticulum metallopeptidase 1/1-A TM" evidence="18">
    <location>
        <begin position="412"/>
        <end position="626"/>
    </location>
</feature>
<dbReference type="Pfam" id="PF22249">
    <property type="entry name" value="ERMP1-TM"/>
    <property type="match status" value="1"/>
</dbReference>